<protein>
    <submittedName>
        <fullName evidence="2">Uncharacterized protein</fullName>
    </submittedName>
</protein>
<dbReference type="Proteomes" id="UP000335636">
    <property type="component" value="Unassembled WGS sequence"/>
</dbReference>
<evidence type="ECO:0000313" key="3">
    <source>
        <dbReference type="Proteomes" id="UP000335636"/>
    </source>
</evidence>
<dbReference type="EMBL" id="CABDUW010000007">
    <property type="protein sequence ID" value="VTJ51622.1"/>
    <property type="molecule type" value="Genomic_DNA"/>
</dbReference>
<gene>
    <name evidence="1" type="ORF">GHT09_006591</name>
    <name evidence="2" type="ORF">MONAX_5E031784</name>
</gene>
<keyword evidence="3" id="KW-1185">Reference proteome</keyword>
<evidence type="ECO:0000313" key="2">
    <source>
        <dbReference type="EMBL" id="VTJ51622.1"/>
    </source>
</evidence>
<dbReference type="EMBL" id="WJEC01000638">
    <property type="protein sequence ID" value="KAF7482249.1"/>
    <property type="molecule type" value="Genomic_DNA"/>
</dbReference>
<name>A0A5E4A4I2_MARMO</name>
<dbReference type="AlphaFoldDB" id="A0A5E4A4I2"/>
<accession>A0A5E4A4I2</accession>
<reference evidence="1" key="2">
    <citation type="submission" date="2020-08" db="EMBL/GenBank/DDBJ databases">
        <authorList>
            <person name="Shumante A."/>
            <person name="Zimin A.V."/>
            <person name="Puiu D."/>
            <person name="Salzberg S.L."/>
        </authorList>
    </citation>
    <scope>NUCLEOTIDE SEQUENCE</scope>
    <source>
        <strain evidence="1">WC2-LM</strain>
        <tissue evidence="1">Liver</tissue>
    </source>
</reference>
<organism evidence="2 3">
    <name type="scientific">Marmota monax</name>
    <name type="common">Woodchuck</name>
    <dbReference type="NCBI Taxonomy" id="9995"/>
    <lineage>
        <taxon>Eukaryota</taxon>
        <taxon>Metazoa</taxon>
        <taxon>Chordata</taxon>
        <taxon>Craniata</taxon>
        <taxon>Vertebrata</taxon>
        <taxon>Euteleostomi</taxon>
        <taxon>Mammalia</taxon>
        <taxon>Eutheria</taxon>
        <taxon>Euarchontoglires</taxon>
        <taxon>Glires</taxon>
        <taxon>Rodentia</taxon>
        <taxon>Sciuromorpha</taxon>
        <taxon>Sciuridae</taxon>
        <taxon>Xerinae</taxon>
        <taxon>Marmotini</taxon>
        <taxon>Marmota</taxon>
    </lineage>
</organism>
<proteinExistence type="predicted"/>
<evidence type="ECO:0000313" key="1">
    <source>
        <dbReference type="EMBL" id="KAF7482249.1"/>
    </source>
</evidence>
<sequence>MLNVVSSEPISRDTERSCVLRGSCTHCALRKAPQVKGQSYEELRGLEFSHTGVVVQSEAMDLSQRISQFHATKALFNGTFIFLLFLFLHLSDPKAPLCHRNGAIQPLSHVTGQGAKKSLEASGVKQDTKEVVGNKASALPWTESSRKSGQLSSSSRMSFTNAKMCWTLKNKVLWLHCTE</sequence>
<dbReference type="Proteomes" id="UP000662637">
    <property type="component" value="Unassembled WGS sequence"/>
</dbReference>
<reference evidence="2 3" key="1">
    <citation type="submission" date="2019-04" db="EMBL/GenBank/DDBJ databases">
        <authorList>
            <person name="Alioto T."/>
            <person name="Alioto T."/>
        </authorList>
    </citation>
    <scope>NUCLEOTIDE SEQUENCE [LARGE SCALE GENOMIC DNA]</scope>
</reference>